<accession>A0A8J7J6D4</accession>
<proteinExistence type="predicted"/>
<dbReference type="AlphaFoldDB" id="A0A8J7J6D4"/>
<protein>
    <submittedName>
        <fullName evidence="1">Uncharacterized protein</fullName>
    </submittedName>
</protein>
<sequence length="100" mass="11486">MVEEVTRKVITMARRDRFSIPALGEYYAVLLNLDSWVNARSTATQANSLLCAKLQERETRIMERLDFLAKLRNVTRDELIKQVLAGTVESLEIKEEEEAS</sequence>
<evidence type="ECO:0000313" key="2">
    <source>
        <dbReference type="Proteomes" id="UP000654482"/>
    </source>
</evidence>
<reference evidence="1" key="1">
    <citation type="submission" date="2020-10" db="EMBL/GenBank/DDBJ databases">
        <authorList>
            <person name="Castelo-Branco R."/>
            <person name="Eusebio N."/>
            <person name="Adriana R."/>
            <person name="Vieira A."/>
            <person name="Brugerolle De Fraissinette N."/>
            <person name="Rezende De Castro R."/>
            <person name="Schneider M.P."/>
            <person name="Vasconcelos V."/>
            <person name="Leao P.N."/>
        </authorList>
    </citation>
    <scope>NUCLEOTIDE SEQUENCE</scope>
    <source>
        <strain evidence="1">LEGE 07157</strain>
    </source>
</reference>
<comment type="caution">
    <text evidence="1">The sequence shown here is derived from an EMBL/GenBank/DDBJ whole genome shotgun (WGS) entry which is preliminary data.</text>
</comment>
<organism evidence="1 2">
    <name type="scientific">Lusitaniella coriacea LEGE 07157</name>
    <dbReference type="NCBI Taxonomy" id="945747"/>
    <lineage>
        <taxon>Bacteria</taxon>
        <taxon>Bacillati</taxon>
        <taxon>Cyanobacteriota</taxon>
        <taxon>Cyanophyceae</taxon>
        <taxon>Spirulinales</taxon>
        <taxon>Lusitaniellaceae</taxon>
        <taxon>Lusitaniella</taxon>
    </lineage>
</organism>
<name>A0A8J7J6D4_9CYAN</name>
<gene>
    <name evidence="1" type="ORF">IQ249_22295</name>
</gene>
<keyword evidence="2" id="KW-1185">Reference proteome</keyword>
<dbReference type="EMBL" id="JADEWZ010000054">
    <property type="protein sequence ID" value="MBE9118624.1"/>
    <property type="molecule type" value="Genomic_DNA"/>
</dbReference>
<dbReference type="Proteomes" id="UP000654482">
    <property type="component" value="Unassembled WGS sequence"/>
</dbReference>
<evidence type="ECO:0000313" key="1">
    <source>
        <dbReference type="EMBL" id="MBE9118624.1"/>
    </source>
</evidence>